<evidence type="ECO:0000313" key="3">
    <source>
        <dbReference type="Proteomes" id="UP000004810"/>
    </source>
</evidence>
<evidence type="ECO:0000313" key="2">
    <source>
        <dbReference type="EMBL" id="EJW86373.1"/>
    </source>
</evidence>
<comment type="caution">
    <text evidence="2">The sequence shown here is derived from an EMBL/GenBank/DDBJ whole genome shotgun (WGS) entry which is preliminary data.</text>
</comment>
<feature type="region of interest" description="Disordered" evidence="1">
    <location>
        <begin position="241"/>
        <end position="290"/>
    </location>
</feature>
<dbReference type="EMBL" id="ADBV01000759">
    <property type="protein sequence ID" value="EJW86373.1"/>
    <property type="molecule type" value="Genomic_DNA"/>
</dbReference>
<proteinExistence type="predicted"/>
<feature type="compositionally biased region" description="Low complexity" evidence="1">
    <location>
        <begin position="271"/>
        <end position="290"/>
    </location>
</feature>
<feature type="non-terminal residue" evidence="2">
    <location>
        <position position="392"/>
    </location>
</feature>
<dbReference type="AlphaFoldDB" id="J9EW08"/>
<protein>
    <submittedName>
        <fullName evidence="2">Uncharacterized protein</fullName>
    </submittedName>
</protein>
<reference evidence="3" key="1">
    <citation type="submission" date="2012-08" db="EMBL/GenBank/DDBJ databases">
        <title>The Genome Sequence of Wuchereria bancrofti.</title>
        <authorList>
            <person name="Nutman T.B."/>
            <person name="Fink D.L."/>
            <person name="Russ C."/>
            <person name="Young S."/>
            <person name="Zeng Q."/>
            <person name="Koehrsen M."/>
            <person name="Alvarado L."/>
            <person name="Berlin A."/>
            <person name="Chapman S.B."/>
            <person name="Chen Z."/>
            <person name="Freedman E."/>
            <person name="Gellesch M."/>
            <person name="Goldberg J."/>
            <person name="Griggs A."/>
            <person name="Gujja S."/>
            <person name="Heilman E.R."/>
            <person name="Heiman D."/>
            <person name="Hepburn T."/>
            <person name="Howarth C."/>
            <person name="Jen D."/>
            <person name="Larson L."/>
            <person name="Lewis B."/>
            <person name="Mehta T."/>
            <person name="Park D."/>
            <person name="Pearson M."/>
            <person name="Roberts A."/>
            <person name="Saif S."/>
            <person name="Shea T."/>
            <person name="Shenoy N."/>
            <person name="Sisk P."/>
            <person name="Stolte C."/>
            <person name="Sykes S."/>
            <person name="Walk T."/>
            <person name="White J."/>
            <person name="Yandava C."/>
            <person name="Haas B."/>
            <person name="Henn M.R."/>
            <person name="Nusbaum C."/>
            <person name="Birren B."/>
        </authorList>
    </citation>
    <scope>NUCLEOTIDE SEQUENCE [LARGE SCALE GENOMIC DNA]</scope>
    <source>
        <strain evidence="3">NA</strain>
    </source>
</reference>
<gene>
    <name evidence="2" type="ORF">WUBG_02718</name>
</gene>
<accession>J9EW08</accession>
<evidence type="ECO:0000256" key="1">
    <source>
        <dbReference type="SAM" id="MobiDB-lite"/>
    </source>
</evidence>
<organism evidence="2 3">
    <name type="scientific">Wuchereria bancrofti</name>
    <dbReference type="NCBI Taxonomy" id="6293"/>
    <lineage>
        <taxon>Eukaryota</taxon>
        <taxon>Metazoa</taxon>
        <taxon>Ecdysozoa</taxon>
        <taxon>Nematoda</taxon>
        <taxon>Chromadorea</taxon>
        <taxon>Rhabditida</taxon>
        <taxon>Spirurina</taxon>
        <taxon>Spiruromorpha</taxon>
        <taxon>Filarioidea</taxon>
        <taxon>Onchocercidae</taxon>
        <taxon>Wuchereria</taxon>
    </lineage>
</organism>
<name>J9EW08_WUCBA</name>
<feature type="region of interest" description="Disordered" evidence="1">
    <location>
        <begin position="330"/>
        <end position="351"/>
    </location>
</feature>
<dbReference type="Proteomes" id="UP000004810">
    <property type="component" value="Unassembled WGS sequence"/>
</dbReference>
<sequence>MPTSEMLNGVDLQTDDAIMNAHRNLVHGKDNNSWSTITKPELSTGIYSGNNSVSSFLDQNIKCRPSAVELSKVNSTIDSLCSRNSTDSFTYHMPSSTSRNSISQKPNPYAEVSLSVFNTYGTINNRTGNNNNNRSVIDRHNTDTSTCSTSTDTVTCSTCQDCNESTLTERSSWNDTSSAQSSIISDRTIQQMIKPLLNRTEQLTTKATARDDMLYVVPKTFIDSHPRSTYSKLVDLPPPPLFNPKLLENERNGETSLKPIRTAPPPPPQSLPATLLPSSSSSLSSSTTTTTPCIATSINEQFHIPLEIPTISSPPRRSFYEITTELVKNRPYSSSSSSYKTKIRPSIPPPNPPNYEYIRNPQSSQSLVDLITPTIPYQRSNSTGKALPIETS</sequence>